<comment type="subcellular location">
    <subcellularLocation>
        <location evidence="2">Cell membrane</location>
        <topology evidence="2">Multi-pass membrane protein</topology>
    </subcellularLocation>
</comment>
<evidence type="ECO:0000256" key="7">
    <source>
        <dbReference type="ARBA" id="ARBA00022692"/>
    </source>
</evidence>
<dbReference type="GO" id="GO:0000155">
    <property type="term" value="F:phosphorelay sensor kinase activity"/>
    <property type="evidence" value="ECO:0007669"/>
    <property type="project" value="InterPro"/>
</dbReference>
<keyword evidence="7 14" id="KW-0812">Transmembrane</keyword>
<keyword evidence="10" id="KW-0067">ATP-binding</keyword>
<dbReference type="SUPFAM" id="SSF47384">
    <property type="entry name" value="Homodimeric domain of signal transducing histidine kinase"/>
    <property type="match status" value="1"/>
</dbReference>
<evidence type="ECO:0000256" key="14">
    <source>
        <dbReference type="SAM" id="Phobius"/>
    </source>
</evidence>
<evidence type="ECO:0000259" key="15">
    <source>
        <dbReference type="PROSITE" id="PS50109"/>
    </source>
</evidence>
<sequence length="462" mass="53654">MINNKIKRWNRITSLMIIFILVAGFLISLYNYKHLDFTIYINNARVKLEKEREQIERGIYPETEYPYIVFDTSGRVLFATSEFKQEKDDTIVVDEMLQMDRSFAKQYPGYQKCPLVLNNNNVCIGFVVYLLPRSHVVSDLHARNEVLSFLPIGIGIILSIILLILRSIYCNLRILKPLQRISSSSQAIIAGNYDIEVLRVYDNKLQANEIGDLTYSFELMRDELKAKQISEQAIRKSQQELISCISHDLRTPISTIKAYSEGIRDGIAATDIERQEFLSIIINKTNLLEGMITELLEYSNAQLNQMDIQRKEVYFQSYIKEITRELRIYIEQRNIQFECTYPEEDFIILIDQKRITEVLYNLIENSMKYMDSAHGFIQLITKREKGVLSIHIIDNGIGIRAEDIPYVFDKFYRAEKSRSSNVPGSGLGLSISKYIIHQHGGEIYCRSRKSNGSEFWFTLSCI</sequence>
<keyword evidence="6" id="KW-0808">Transferase</keyword>
<dbReference type="PANTHER" id="PTHR45528:SF1">
    <property type="entry name" value="SENSOR HISTIDINE KINASE CPXA"/>
    <property type="match status" value="1"/>
</dbReference>
<dbReference type="Proteomes" id="UP000184038">
    <property type="component" value="Unassembled WGS sequence"/>
</dbReference>
<keyword evidence="4" id="KW-1003">Cell membrane</keyword>
<keyword evidence="9" id="KW-0418">Kinase</keyword>
<dbReference type="OrthoDB" id="335833at2"/>
<dbReference type="InterPro" id="IPR036097">
    <property type="entry name" value="HisK_dim/P_sf"/>
</dbReference>
<dbReference type="SMART" id="SM00304">
    <property type="entry name" value="HAMP"/>
    <property type="match status" value="1"/>
</dbReference>
<feature type="transmembrane region" description="Helical" evidence="14">
    <location>
        <begin position="12"/>
        <end position="32"/>
    </location>
</feature>
<keyword evidence="8" id="KW-0547">Nucleotide-binding</keyword>
<dbReference type="GO" id="GO:0005886">
    <property type="term" value="C:plasma membrane"/>
    <property type="evidence" value="ECO:0007669"/>
    <property type="project" value="UniProtKB-SubCell"/>
</dbReference>
<dbReference type="InterPro" id="IPR003661">
    <property type="entry name" value="HisK_dim/P_dom"/>
</dbReference>
<keyword evidence="13 14" id="KW-0472">Membrane</keyword>
<dbReference type="Gene3D" id="6.10.340.10">
    <property type="match status" value="1"/>
</dbReference>
<reference evidence="17 18" key="1">
    <citation type="submission" date="2016-11" db="EMBL/GenBank/DDBJ databases">
        <authorList>
            <person name="Jaros S."/>
            <person name="Januszkiewicz K."/>
            <person name="Wedrychowicz H."/>
        </authorList>
    </citation>
    <scope>NUCLEOTIDE SEQUENCE [LARGE SCALE GENOMIC DNA]</scope>
    <source>
        <strain evidence="17 18">DSM 15930</strain>
    </source>
</reference>
<dbReference type="PROSITE" id="PS50885">
    <property type="entry name" value="HAMP"/>
    <property type="match status" value="1"/>
</dbReference>
<dbReference type="Pfam" id="PF00512">
    <property type="entry name" value="HisKA"/>
    <property type="match status" value="1"/>
</dbReference>
<dbReference type="Pfam" id="PF02518">
    <property type="entry name" value="HATPase_c"/>
    <property type="match status" value="1"/>
</dbReference>
<comment type="catalytic activity">
    <reaction evidence="1">
        <text>ATP + protein L-histidine = ADP + protein N-phospho-L-histidine.</text>
        <dbReference type="EC" id="2.7.13.3"/>
    </reaction>
</comment>
<feature type="domain" description="Histidine kinase" evidence="15">
    <location>
        <begin position="244"/>
        <end position="462"/>
    </location>
</feature>
<dbReference type="STRING" id="1120996.SAMN02746066_01056"/>
<dbReference type="GO" id="GO:0005524">
    <property type="term" value="F:ATP binding"/>
    <property type="evidence" value="ECO:0007669"/>
    <property type="project" value="UniProtKB-KW"/>
</dbReference>
<dbReference type="AlphaFoldDB" id="A0A1M7GQS7"/>
<evidence type="ECO:0000256" key="3">
    <source>
        <dbReference type="ARBA" id="ARBA00012438"/>
    </source>
</evidence>
<gene>
    <name evidence="17" type="ORF">SAMN02746066_01056</name>
</gene>
<evidence type="ECO:0000313" key="17">
    <source>
        <dbReference type="EMBL" id="SHM18541.1"/>
    </source>
</evidence>
<dbReference type="InterPro" id="IPR003660">
    <property type="entry name" value="HAMP_dom"/>
</dbReference>
<feature type="transmembrane region" description="Helical" evidence="14">
    <location>
        <begin position="146"/>
        <end position="165"/>
    </location>
</feature>
<dbReference type="CDD" id="cd00082">
    <property type="entry name" value="HisKA"/>
    <property type="match status" value="1"/>
</dbReference>
<evidence type="ECO:0000256" key="10">
    <source>
        <dbReference type="ARBA" id="ARBA00022840"/>
    </source>
</evidence>
<dbReference type="SMART" id="SM00387">
    <property type="entry name" value="HATPase_c"/>
    <property type="match status" value="1"/>
</dbReference>
<dbReference type="SUPFAM" id="SSF158472">
    <property type="entry name" value="HAMP domain-like"/>
    <property type="match status" value="1"/>
</dbReference>
<dbReference type="Gene3D" id="1.10.287.130">
    <property type="match status" value="1"/>
</dbReference>
<evidence type="ECO:0000256" key="2">
    <source>
        <dbReference type="ARBA" id="ARBA00004651"/>
    </source>
</evidence>
<dbReference type="FunFam" id="3.30.565.10:FF:000006">
    <property type="entry name" value="Sensor histidine kinase WalK"/>
    <property type="match status" value="1"/>
</dbReference>
<dbReference type="PANTHER" id="PTHR45528">
    <property type="entry name" value="SENSOR HISTIDINE KINASE CPXA"/>
    <property type="match status" value="1"/>
</dbReference>
<evidence type="ECO:0000256" key="1">
    <source>
        <dbReference type="ARBA" id="ARBA00000085"/>
    </source>
</evidence>
<keyword evidence="18" id="KW-1185">Reference proteome</keyword>
<dbReference type="InterPro" id="IPR036890">
    <property type="entry name" value="HATPase_C_sf"/>
</dbReference>
<accession>A0A1M7GQS7</accession>
<dbReference type="PRINTS" id="PR00344">
    <property type="entry name" value="BCTRLSENSOR"/>
</dbReference>
<dbReference type="InterPro" id="IPR005467">
    <property type="entry name" value="His_kinase_dom"/>
</dbReference>
<feature type="domain" description="HAMP" evidence="16">
    <location>
        <begin position="172"/>
        <end position="229"/>
    </location>
</feature>
<dbReference type="RefSeq" id="WP_073284110.1">
    <property type="nucleotide sequence ID" value="NZ_FRCP01000007.1"/>
</dbReference>
<evidence type="ECO:0000256" key="8">
    <source>
        <dbReference type="ARBA" id="ARBA00022741"/>
    </source>
</evidence>
<dbReference type="CDD" id="cd00075">
    <property type="entry name" value="HATPase"/>
    <property type="match status" value="1"/>
</dbReference>
<dbReference type="InterPro" id="IPR003594">
    <property type="entry name" value="HATPase_dom"/>
</dbReference>
<evidence type="ECO:0000256" key="13">
    <source>
        <dbReference type="ARBA" id="ARBA00023136"/>
    </source>
</evidence>
<evidence type="ECO:0000313" key="18">
    <source>
        <dbReference type="Proteomes" id="UP000184038"/>
    </source>
</evidence>
<protein>
    <recommendedName>
        <fullName evidence="3">histidine kinase</fullName>
        <ecNumber evidence="3">2.7.13.3</ecNumber>
    </recommendedName>
</protein>
<evidence type="ECO:0000256" key="4">
    <source>
        <dbReference type="ARBA" id="ARBA00022475"/>
    </source>
</evidence>
<organism evidence="17 18">
    <name type="scientific">Anaerosporobacter mobilis DSM 15930</name>
    <dbReference type="NCBI Taxonomy" id="1120996"/>
    <lineage>
        <taxon>Bacteria</taxon>
        <taxon>Bacillati</taxon>
        <taxon>Bacillota</taxon>
        <taxon>Clostridia</taxon>
        <taxon>Lachnospirales</taxon>
        <taxon>Lachnospiraceae</taxon>
        <taxon>Anaerosporobacter</taxon>
    </lineage>
</organism>
<dbReference type="InterPro" id="IPR004358">
    <property type="entry name" value="Sig_transdc_His_kin-like_C"/>
</dbReference>
<evidence type="ECO:0000256" key="9">
    <source>
        <dbReference type="ARBA" id="ARBA00022777"/>
    </source>
</evidence>
<dbReference type="SUPFAM" id="SSF55874">
    <property type="entry name" value="ATPase domain of HSP90 chaperone/DNA topoisomerase II/histidine kinase"/>
    <property type="match status" value="1"/>
</dbReference>
<evidence type="ECO:0000256" key="5">
    <source>
        <dbReference type="ARBA" id="ARBA00022553"/>
    </source>
</evidence>
<evidence type="ECO:0000256" key="11">
    <source>
        <dbReference type="ARBA" id="ARBA00022989"/>
    </source>
</evidence>
<dbReference type="EC" id="2.7.13.3" evidence="3"/>
<keyword evidence="11 14" id="KW-1133">Transmembrane helix</keyword>
<evidence type="ECO:0000256" key="6">
    <source>
        <dbReference type="ARBA" id="ARBA00022679"/>
    </source>
</evidence>
<proteinExistence type="predicted"/>
<dbReference type="EMBL" id="FRCP01000007">
    <property type="protein sequence ID" value="SHM18541.1"/>
    <property type="molecule type" value="Genomic_DNA"/>
</dbReference>
<keyword evidence="12" id="KW-0902">Two-component regulatory system</keyword>
<dbReference type="PROSITE" id="PS50109">
    <property type="entry name" value="HIS_KIN"/>
    <property type="match status" value="1"/>
</dbReference>
<dbReference type="CDD" id="cd06225">
    <property type="entry name" value="HAMP"/>
    <property type="match status" value="1"/>
</dbReference>
<evidence type="ECO:0000259" key="16">
    <source>
        <dbReference type="PROSITE" id="PS50885"/>
    </source>
</evidence>
<keyword evidence="5" id="KW-0597">Phosphoprotein</keyword>
<dbReference type="SMART" id="SM00388">
    <property type="entry name" value="HisKA"/>
    <property type="match status" value="1"/>
</dbReference>
<name>A0A1M7GQS7_9FIRM</name>
<evidence type="ECO:0000256" key="12">
    <source>
        <dbReference type="ARBA" id="ARBA00023012"/>
    </source>
</evidence>
<dbReference type="Gene3D" id="3.30.565.10">
    <property type="entry name" value="Histidine kinase-like ATPase, C-terminal domain"/>
    <property type="match status" value="1"/>
</dbReference>
<dbReference type="InterPro" id="IPR050398">
    <property type="entry name" value="HssS/ArlS-like"/>
</dbReference>